<dbReference type="InterPro" id="IPR024705">
    <property type="entry name" value="Ssp411"/>
</dbReference>
<dbReference type="Gene3D" id="3.40.30.10">
    <property type="entry name" value="Glutaredoxin"/>
    <property type="match status" value="1"/>
</dbReference>
<dbReference type="EMBL" id="CP035945">
    <property type="protein sequence ID" value="QBE98442.1"/>
    <property type="molecule type" value="Genomic_DNA"/>
</dbReference>
<sequence length="672" mass="76321">MNHLKNEKSPYLFQHAENPVDWYPWGREAFEKAKKKDCPIFLSIGYSTCHWCHVMAHESFEDEEVAELLNSHFVCIKVDREERPDIDSVYMAACQAVIGSGGWPLTAVLTPDQKPFFLGTYFPKHQQYGQPGLLELLQKIVTLWKNSRENLLKTGQQITELISGSRSSGQGIPGKEIGRRAVDLYKRQYDSKWGGFGRAPKFPAPHNLLFLLTYSVLEEDADALNMVRHTLTSMAKGGINDQIGGGFSRYSTDDKWLVPHFEKMLYDNALLTIAYLEVFGIVRDALYEDTARRTLDYVLRELTGPQGEFYCGQDADSEGVEGKYYLFTREEILNVLGSADGQEFCRIYDITAGGNFEGKSIPNRVGKNTCPWTADDRRLKKLYNYRLSRTSLHRDDKVILSWNSWMMIAMAKAAQVLEDSRYRKAAKAAHEFIRTSMMDRDGRLYLRWREGEAANAGQLDDYAAYGLALLELYRMDYEPSYLEEAVYIAEQMLDLFEDKEQGGFYLTASDGEALITRPKETYDGAIPSGNSAAAVLLSQLAGYTCNPLWREALERQNTFLAGEMKEYPVGHSYGLLAFLTALYPSRELVCVSSDEKLPGELKDYLKSAPVQNLWVIFKTGKNQTDLEKAVPFVKDYPVPDQGTMYYLCKNGACMTPEKDFRKLAFNVSNNPD</sequence>
<dbReference type="SUPFAM" id="SSF52833">
    <property type="entry name" value="Thioredoxin-like"/>
    <property type="match status" value="1"/>
</dbReference>
<evidence type="ECO:0000259" key="1">
    <source>
        <dbReference type="Pfam" id="PF03190"/>
    </source>
</evidence>
<dbReference type="PANTHER" id="PTHR42899">
    <property type="entry name" value="SPERMATOGENESIS-ASSOCIATED PROTEIN 20"/>
    <property type="match status" value="1"/>
</dbReference>
<dbReference type="Gene3D" id="1.50.10.10">
    <property type="match status" value="1"/>
</dbReference>
<protein>
    <recommendedName>
        <fullName evidence="1">Spermatogenesis-associated protein 20-like TRX domain-containing protein</fullName>
    </recommendedName>
</protein>
<evidence type="ECO:0000313" key="3">
    <source>
        <dbReference type="Proteomes" id="UP000289794"/>
    </source>
</evidence>
<dbReference type="Proteomes" id="UP000289794">
    <property type="component" value="Chromosome"/>
</dbReference>
<name>A0A4P6M224_9FIRM</name>
<accession>A0A4P6M224</accession>
<dbReference type="GO" id="GO:0005975">
    <property type="term" value="P:carbohydrate metabolic process"/>
    <property type="evidence" value="ECO:0007669"/>
    <property type="project" value="InterPro"/>
</dbReference>
<dbReference type="SUPFAM" id="SSF48208">
    <property type="entry name" value="Six-hairpin glycosidases"/>
    <property type="match status" value="1"/>
</dbReference>
<dbReference type="Pfam" id="PF03190">
    <property type="entry name" value="Thioredox_DsbH"/>
    <property type="match status" value="1"/>
</dbReference>
<dbReference type="InterPro" id="IPR036249">
    <property type="entry name" value="Thioredoxin-like_sf"/>
</dbReference>
<proteinExistence type="predicted"/>
<dbReference type="PANTHER" id="PTHR42899:SF1">
    <property type="entry name" value="SPERMATOGENESIS-ASSOCIATED PROTEIN 20"/>
    <property type="match status" value="1"/>
</dbReference>
<dbReference type="InterPro" id="IPR012341">
    <property type="entry name" value="6hp_glycosidase-like_sf"/>
</dbReference>
<dbReference type="InterPro" id="IPR008928">
    <property type="entry name" value="6-hairpin_glycosidase_sf"/>
</dbReference>
<feature type="domain" description="Spermatogenesis-associated protein 20-like TRX" evidence="1">
    <location>
        <begin position="2"/>
        <end position="162"/>
    </location>
</feature>
<organism evidence="2 3">
    <name type="scientific">Blautia producta</name>
    <dbReference type="NCBI Taxonomy" id="33035"/>
    <lineage>
        <taxon>Bacteria</taxon>
        <taxon>Bacillati</taxon>
        <taxon>Bacillota</taxon>
        <taxon>Clostridia</taxon>
        <taxon>Lachnospirales</taxon>
        <taxon>Lachnospiraceae</taxon>
        <taxon>Blautia</taxon>
    </lineage>
</organism>
<dbReference type="InterPro" id="IPR004879">
    <property type="entry name" value="Ssp411-like_TRX"/>
</dbReference>
<evidence type="ECO:0000313" key="2">
    <source>
        <dbReference type="EMBL" id="QBE98442.1"/>
    </source>
</evidence>
<reference evidence="2 3" key="1">
    <citation type="submission" date="2019-01" db="EMBL/GenBank/DDBJ databases">
        <title>PMF-metabolizing Aryl O-demethylase.</title>
        <authorList>
            <person name="Kim M."/>
        </authorList>
    </citation>
    <scope>NUCLEOTIDE SEQUENCE [LARGE SCALE GENOMIC DNA]</scope>
    <source>
        <strain evidence="2 3">PMF1</strain>
    </source>
</reference>
<dbReference type="KEGG" id="bpro:PMF13cell1_04008"/>
<gene>
    <name evidence="2" type="ORF">PMF13cell1_04008</name>
</gene>
<dbReference type="CDD" id="cd02955">
    <property type="entry name" value="SSP411"/>
    <property type="match status" value="1"/>
</dbReference>
<dbReference type="RefSeq" id="WP_330554915.1">
    <property type="nucleotide sequence ID" value="NZ_CP035945.1"/>
</dbReference>
<dbReference type="PIRSF" id="PIRSF006402">
    <property type="entry name" value="UCP006402_thioredoxin"/>
    <property type="match status" value="1"/>
</dbReference>
<dbReference type="AlphaFoldDB" id="A0A4P6M224"/>